<dbReference type="InterPro" id="IPR003806">
    <property type="entry name" value="ATP-grasp_PylC-type"/>
</dbReference>
<accession>K9UDS3</accession>
<dbReference type="InterPro" id="IPR052032">
    <property type="entry name" value="ATP-dep_AA_Ligase"/>
</dbReference>
<dbReference type="Gene3D" id="3.40.50.20">
    <property type="match status" value="1"/>
</dbReference>
<dbReference type="EMBL" id="CP003600">
    <property type="protein sequence ID" value="AFY92985.1"/>
    <property type="molecule type" value="Genomic_DNA"/>
</dbReference>
<protein>
    <submittedName>
        <fullName evidence="6">Carbamoylphosphate synthase large subunit</fullName>
    </submittedName>
</protein>
<dbReference type="eggNOG" id="COG1181">
    <property type="taxonomic scope" value="Bacteria"/>
</dbReference>
<dbReference type="GO" id="GO:0016874">
    <property type="term" value="F:ligase activity"/>
    <property type="evidence" value="ECO:0007669"/>
    <property type="project" value="UniProtKB-KW"/>
</dbReference>
<evidence type="ECO:0000256" key="2">
    <source>
        <dbReference type="ARBA" id="ARBA00022741"/>
    </source>
</evidence>
<name>K9UDS3_CHAP6</name>
<dbReference type="InterPro" id="IPR013815">
    <property type="entry name" value="ATP_grasp_subdomain_1"/>
</dbReference>
<dbReference type="PANTHER" id="PTHR43585:SF2">
    <property type="entry name" value="ATP-GRASP ENZYME FSQD"/>
    <property type="match status" value="1"/>
</dbReference>
<keyword evidence="2 4" id="KW-0547">Nucleotide-binding</keyword>
<evidence type="ECO:0000313" key="6">
    <source>
        <dbReference type="EMBL" id="AFY92985.1"/>
    </source>
</evidence>
<gene>
    <name evidence="6" type="ORF">Cha6605_1874</name>
</gene>
<organism evidence="6 7">
    <name type="scientific">Chamaesiphon minutus (strain ATCC 27169 / PCC 6605)</name>
    <dbReference type="NCBI Taxonomy" id="1173020"/>
    <lineage>
        <taxon>Bacteria</taxon>
        <taxon>Bacillati</taxon>
        <taxon>Cyanobacteriota</taxon>
        <taxon>Cyanophyceae</taxon>
        <taxon>Gomontiellales</taxon>
        <taxon>Chamaesiphonaceae</taxon>
        <taxon>Chamaesiphon</taxon>
    </lineage>
</organism>
<dbReference type="OrthoDB" id="9803907at2"/>
<proteinExistence type="predicted"/>
<dbReference type="SUPFAM" id="SSF56059">
    <property type="entry name" value="Glutathione synthetase ATP-binding domain-like"/>
    <property type="match status" value="1"/>
</dbReference>
<dbReference type="Pfam" id="PF02655">
    <property type="entry name" value="ATP-grasp_3"/>
    <property type="match status" value="1"/>
</dbReference>
<dbReference type="STRING" id="1173020.Cha6605_1874"/>
<dbReference type="InterPro" id="IPR048764">
    <property type="entry name" value="PylC_N"/>
</dbReference>
<dbReference type="PATRIC" id="fig|1173020.3.peg.2134"/>
<dbReference type="AlphaFoldDB" id="K9UDS3"/>
<dbReference type="HOGENOM" id="CLU_052967_0_0_3"/>
<feature type="domain" description="ATP-grasp" evidence="5">
    <location>
        <begin position="98"/>
        <end position="289"/>
    </location>
</feature>
<dbReference type="KEGG" id="cmp:Cha6605_1874"/>
<keyword evidence="7" id="KW-1185">Reference proteome</keyword>
<dbReference type="GO" id="GO:0005524">
    <property type="term" value="F:ATP binding"/>
    <property type="evidence" value="ECO:0007669"/>
    <property type="project" value="UniProtKB-UniRule"/>
</dbReference>
<reference evidence="6 7" key="1">
    <citation type="submission" date="2012-05" db="EMBL/GenBank/DDBJ databases">
        <title>Finished chromosome of genome of Chamaesiphon sp. PCC 6605.</title>
        <authorList>
            <consortium name="US DOE Joint Genome Institute"/>
            <person name="Gugger M."/>
            <person name="Coursin T."/>
            <person name="Rippka R."/>
            <person name="Tandeau De Marsac N."/>
            <person name="Huntemann M."/>
            <person name="Wei C.-L."/>
            <person name="Han J."/>
            <person name="Detter J.C."/>
            <person name="Han C."/>
            <person name="Tapia R."/>
            <person name="Chen A."/>
            <person name="Kyrpides N."/>
            <person name="Mavromatis K."/>
            <person name="Markowitz V."/>
            <person name="Szeto E."/>
            <person name="Ivanova N."/>
            <person name="Pagani I."/>
            <person name="Pati A."/>
            <person name="Goodwin L."/>
            <person name="Nordberg H.P."/>
            <person name="Cantor M.N."/>
            <person name="Hua S.X."/>
            <person name="Woyke T."/>
            <person name="Kerfeld C.A."/>
        </authorList>
    </citation>
    <scope>NUCLEOTIDE SEQUENCE [LARGE SCALE GENOMIC DNA]</scope>
    <source>
        <strain evidence="7">ATCC 27169 / PCC 6605</strain>
    </source>
</reference>
<keyword evidence="3 4" id="KW-0067">ATP-binding</keyword>
<evidence type="ECO:0000256" key="1">
    <source>
        <dbReference type="ARBA" id="ARBA00022598"/>
    </source>
</evidence>
<dbReference type="Proteomes" id="UP000010366">
    <property type="component" value="Chromosome"/>
</dbReference>
<dbReference type="PROSITE" id="PS50975">
    <property type="entry name" value="ATP_GRASP"/>
    <property type="match status" value="1"/>
</dbReference>
<dbReference type="Gene3D" id="3.30.1490.20">
    <property type="entry name" value="ATP-grasp fold, A domain"/>
    <property type="match status" value="1"/>
</dbReference>
<dbReference type="InterPro" id="IPR011761">
    <property type="entry name" value="ATP-grasp"/>
</dbReference>
<evidence type="ECO:0000313" key="7">
    <source>
        <dbReference type="Proteomes" id="UP000010366"/>
    </source>
</evidence>
<dbReference type="GO" id="GO:0046872">
    <property type="term" value="F:metal ion binding"/>
    <property type="evidence" value="ECO:0007669"/>
    <property type="project" value="InterPro"/>
</dbReference>
<keyword evidence="1" id="KW-0436">Ligase</keyword>
<dbReference type="PANTHER" id="PTHR43585">
    <property type="entry name" value="FUMIPYRROLE BIOSYNTHESIS PROTEIN C"/>
    <property type="match status" value="1"/>
</dbReference>
<dbReference type="Gene3D" id="3.30.470.20">
    <property type="entry name" value="ATP-grasp fold, B domain"/>
    <property type="match status" value="1"/>
</dbReference>
<sequence>MNILLTSVGRRVELLKAFRRSMSQFNINGKIIAADSKQNAPACFIADAAELVPKINDPTYIDSLLDICTFYSIDLLIPLIDTELHLLSLHQQQFRDRRVTLLVSSVATNEICYSKNKTSIFFEKIGVKTPKIYKLDEVTELDLPLIIKPDTGSSSVGVYEVRNQLELEFFSNYVEDAIVQELIAGEEYTIDVLVDFQGRVISIVPRLRIETRAGEISKGITVKNPALIAAAKQVVESLPGAIGCITVQCFLQPDGEIVFIEINPRFGGGYPLSYRAGADFPGWLMQLCTGKYPQVAIDEWEDGLAMLRYDDAIFVKADGFLFNYNPAQISVEVTN</sequence>
<dbReference type="Pfam" id="PF21360">
    <property type="entry name" value="PylC-like_N"/>
    <property type="match status" value="1"/>
</dbReference>
<evidence type="ECO:0000259" key="5">
    <source>
        <dbReference type="PROSITE" id="PS50975"/>
    </source>
</evidence>
<dbReference type="RefSeq" id="WP_015159155.1">
    <property type="nucleotide sequence ID" value="NC_019697.1"/>
</dbReference>
<evidence type="ECO:0000256" key="4">
    <source>
        <dbReference type="PROSITE-ProRule" id="PRU00409"/>
    </source>
</evidence>
<evidence type="ECO:0000256" key="3">
    <source>
        <dbReference type="ARBA" id="ARBA00022840"/>
    </source>
</evidence>